<evidence type="ECO:0000313" key="6">
    <source>
        <dbReference type="Proteomes" id="UP001159042"/>
    </source>
</evidence>
<keyword evidence="6" id="KW-1185">Reference proteome</keyword>
<dbReference type="GO" id="GO:0005634">
    <property type="term" value="C:nucleus"/>
    <property type="evidence" value="ECO:0007669"/>
    <property type="project" value="UniProtKB-SubCell"/>
</dbReference>
<comment type="caution">
    <text evidence="5">The sequence shown here is derived from an EMBL/GenBank/DDBJ whole genome shotgun (WGS) entry which is preliminary data.</text>
</comment>
<evidence type="ECO:0000256" key="1">
    <source>
        <dbReference type="ARBA" id="ARBA00004123"/>
    </source>
</evidence>
<dbReference type="Gene3D" id="1.10.10.60">
    <property type="entry name" value="Homeodomain-like"/>
    <property type="match status" value="1"/>
</dbReference>
<dbReference type="GO" id="GO:0003677">
    <property type="term" value="F:DNA binding"/>
    <property type="evidence" value="ECO:0007669"/>
    <property type="project" value="UniProtKB-KW"/>
</dbReference>
<dbReference type="Pfam" id="PF03221">
    <property type="entry name" value="HTH_Tnp_Tc5"/>
    <property type="match status" value="1"/>
</dbReference>
<dbReference type="SUPFAM" id="SSF46689">
    <property type="entry name" value="Homeodomain-like"/>
    <property type="match status" value="1"/>
</dbReference>
<evidence type="ECO:0000313" key="5">
    <source>
        <dbReference type="EMBL" id="KAJ8915297.1"/>
    </source>
</evidence>
<dbReference type="PANTHER" id="PTHR19303:SF74">
    <property type="entry name" value="POGO TRANSPOSABLE ELEMENT WITH KRAB DOMAIN"/>
    <property type="match status" value="1"/>
</dbReference>
<feature type="domain" description="HTH CENPB-type" evidence="4">
    <location>
        <begin position="52"/>
        <end position="127"/>
    </location>
</feature>
<dbReference type="PROSITE" id="PS51253">
    <property type="entry name" value="HTH_CENPB"/>
    <property type="match status" value="1"/>
</dbReference>
<keyword evidence="2" id="KW-0238">DNA-binding</keyword>
<evidence type="ECO:0000256" key="2">
    <source>
        <dbReference type="ARBA" id="ARBA00023125"/>
    </source>
</evidence>
<dbReference type="InterPro" id="IPR050863">
    <property type="entry name" value="CenT-Element_Derived"/>
</dbReference>
<accession>A0AAV8VM19</accession>
<organism evidence="5 6">
    <name type="scientific">Exocentrus adspersus</name>
    <dbReference type="NCBI Taxonomy" id="1586481"/>
    <lineage>
        <taxon>Eukaryota</taxon>
        <taxon>Metazoa</taxon>
        <taxon>Ecdysozoa</taxon>
        <taxon>Arthropoda</taxon>
        <taxon>Hexapoda</taxon>
        <taxon>Insecta</taxon>
        <taxon>Pterygota</taxon>
        <taxon>Neoptera</taxon>
        <taxon>Endopterygota</taxon>
        <taxon>Coleoptera</taxon>
        <taxon>Polyphaga</taxon>
        <taxon>Cucujiformia</taxon>
        <taxon>Chrysomeloidea</taxon>
        <taxon>Cerambycidae</taxon>
        <taxon>Lamiinae</taxon>
        <taxon>Acanthocinini</taxon>
        <taxon>Exocentrus</taxon>
    </lineage>
</organism>
<dbReference type="Proteomes" id="UP001159042">
    <property type="component" value="Unassembled WGS sequence"/>
</dbReference>
<dbReference type="EMBL" id="JANEYG010000055">
    <property type="protein sequence ID" value="KAJ8915297.1"/>
    <property type="molecule type" value="Genomic_DNA"/>
</dbReference>
<evidence type="ECO:0000256" key="3">
    <source>
        <dbReference type="ARBA" id="ARBA00023242"/>
    </source>
</evidence>
<name>A0AAV8VM19_9CUCU</name>
<dbReference type="InterPro" id="IPR009057">
    <property type="entry name" value="Homeodomain-like_sf"/>
</dbReference>
<dbReference type="PANTHER" id="PTHR19303">
    <property type="entry name" value="TRANSPOSON"/>
    <property type="match status" value="1"/>
</dbReference>
<sequence length="243" mass="27844">MAKRLQYLEADMLKAIVAARTGMMSIRKASVSFQVPRTTLIDKLKGRVPIERKIGASSILSSDEEQHLVTWILSSAKAGFPITKEQLTDSVQLLIKELKRENPFPDNRPQRHWHEGFLNRHPEIASIVSQNLSSQRANVTEEKIRHWFTEVYTYLKDNNFEYILDCPKRIFNCDETAMFLSPKAGKVLTHKGDRTVYTVINNDEKDCLTTLIVCNAAGTVAPPMIMYSYNRIPKHINDRVPKE</sequence>
<proteinExistence type="predicted"/>
<comment type="subcellular location">
    <subcellularLocation>
        <location evidence="1">Nucleus</location>
    </subcellularLocation>
</comment>
<dbReference type="InterPro" id="IPR006600">
    <property type="entry name" value="HTH_CenpB_DNA-bd_dom"/>
</dbReference>
<reference evidence="5 6" key="1">
    <citation type="journal article" date="2023" name="Insect Mol. Biol.">
        <title>Genome sequencing provides insights into the evolution of gene families encoding plant cell wall-degrading enzymes in longhorned beetles.</title>
        <authorList>
            <person name="Shin N.R."/>
            <person name="Okamura Y."/>
            <person name="Kirsch R."/>
            <person name="Pauchet Y."/>
        </authorList>
    </citation>
    <scope>NUCLEOTIDE SEQUENCE [LARGE SCALE GENOMIC DNA]</scope>
    <source>
        <strain evidence="5">EAD_L_NR</strain>
    </source>
</reference>
<protein>
    <recommendedName>
        <fullName evidence="4">HTH CENPB-type domain-containing protein</fullName>
    </recommendedName>
</protein>
<dbReference type="InterPro" id="IPR007889">
    <property type="entry name" value="HTH_Psq"/>
</dbReference>
<dbReference type="AlphaFoldDB" id="A0AAV8VM19"/>
<evidence type="ECO:0000259" key="4">
    <source>
        <dbReference type="PROSITE" id="PS51253"/>
    </source>
</evidence>
<dbReference type="Pfam" id="PF05225">
    <property type="entry name" value="HTH_psq"/>
    <property type="match status" value="1"/>
</dbReference>
<keyword evidence="3" id="KW-0539">Nucleus</keyword>
<gene>
    <name evidence="5" type="ORF">NQ315_014805</name>
</gene>